<proteinExistence type="predicted"/>
<name>A0A023MHU4_9CAUD</name>
<dbReference type="RefSeq" id="YP_009031058.1">
    <property type="nucleotide sequence ID" value="NC_024134.1"/>
</dbReference>
<keyword evidence="2" id="KW-1185">Reference proteome</keyword>
<accession>A0A023MHU4</accession>
<dbReference type="EMBL" id="KJ190158">
    <property type="protein sequence ID" value="AHN83737.1"/>
    <property type="molecule type" value="Genomic_DNA"/>
</dbReference>
<sequence length="94" mass="10393">MCVDHVPPVSIPATAAMDVMIIRITTKTSDNVLIVYSIFYKLCVDTITGSVMCPQKRREGLVKIRAYGDLGQNGRAFSLRSKYGVVCRELLNAL</sequence>
<reference evidence="1 2" key="1">
    <citation type="journal article" date="2014" name="Genome Announc.">
        <title>Complete Genome Sequences of Two Escherichia coli O157:H7 Phages Effective in Limiting Contamination of Food Products.</title>
        <authorList>
            <person name="Hong Y."/>
            <person name="Pan Y."/>
            <person name="Harman N.J."/>
            <person name="Ebner P.D."/>
        </authorList>
    </citation>
    <scope>NUCLEOTIDE SEQUENCE [LARGE SCALE GENOMIC DNA]</scope>
</reference>
<dbReference type="GeneID" id="19486874"/>
<protein>
    <submittedName>
        <fullName evidence="1">Uncharacterized protein</fullName>
    </submittedName>
</protein>
<evidence type="ECO:0000313" key="2">
    <source>
        <dbReference type="Proteomes" id="UP000026907"/>
    </source>
</evidence>
<dbReference type="Proteomes" id="UP000026907">
    <property type="component" value="Segment"/>
</dbReference>
<evidence type="ECO:0000313" key="1">
    <source>
        <dbReference type="EMBL" id="AHN83737.1"/>
    </source>
</evidence>
<organism evidence="1 2">
    <name type="scientific">Escherichia phage FFH2</name>
    <dbReference type="NCBI Taxonomy" id="1446490"/>
    <lineage>
        <taxon>Viruses</taxon>
        <taxon>Duplodnaviria</taxon>
        <taxon>Heunggongvirae</taxon>
        <taxon>Uroviricota</taxon>
        <taxon>Caudoviricetes</taxon>
        <taxon>Vequintavirinae</taxon>
        <taxon>Vequintavirus</taxon>
        <taxon>Vequintavirus PDX</taxon>
        <taxon>Vequintavirus FFH2</taxon>
    </lineage>
</organism>
<dbReference type="KEGG" id="vg:19486874"/>